<dbReference type="EMBL" id="CAWUPB010000246">
    <property type="protein sequence ID" value="CAK7324055.1"/>
    <property type="molecule type" value="Genomic_DNA"/>
</dbReference>
<gene>
    <name evidence="1" type="ORF">DCAF_LOCUS1689</name>
</gene>
<protein>
    <submittedName>
        <fullName evidence="1">Uncharacterized protein</fullName>
    </submittedName>
</protein>
<evidence type="ECO:0000313" key="1">
    <source>
        <dbReference type="EMBL" id="CAK7324055.1"/>
    </source>
</evidence>
<accession>A0AAV1QUV9</accession>
<dbReference type="AlphaFoldDB" id="A0AAV1QUV9"/>
<proteinExistence type="predicted"/>
<organism evidence="1 2">
    <name type="scientific">Dovyalis caffra</name>
    <dbReference type="NCBI Taxonomy" id="77055"/>
    <lineage>
        <taxon>Eukaryota</taxon>
        <taxon>Viridiplantae</taxon>
        <taxon>Streptophyta</taxon>
        <taxon>Embryophyta</taxon>
        <taxon>Tracheophyta</taxon>
        <taxon>Spermatophyta</taxon>
        <taxon>Magnoliopsida</taxon>
        <taxon>eudicotyledons</taxon>
        <taxon>Gunneridae</taxon>
        <taxon>Pentapetalae</taxon>
        <taxon>rosids</taxon>
        <taxon>fabids</taxon>
        <taxon>Malpighiales</taxon>
        <taxon>Salicaceae</taxon>
        <taxon>Flacourtieae</taxon>
        <taxon>Dovyalis</taxon>
    </lineage>
</organism>
<comment type="caution">
    <text evidence="1">The sequence shown here is derived from an EMBL/GenBank/DDBJ whole genome shotgun (WGS) entry which is preliminary data.</text>
</comment>
<dbReference type="Proteomes" id="UP001314170">
    <property type="component" value="Unassembled WGS sequence"/>
</dbReference>
<sequence length="85" mass="9324">MGAMTWKLPIVLQSPKHTPIDAPRDSLQQSHRLGAVNGNTSILSLKFLIAGDVVFGILDNLNSIKGEASQDPLNDHLQEETRTYV</sequence>
<keyword evidence="2" id="KW-1185">Reference proteome</keyword>
<evidence type="ECO:0000313" key="2">
    <source>
        <dbReference type="Proteomes" id="UP001314170"/>
    </source>
</evidence>
<name>A0AAV1QUV9_9ROSI</name>
<reference evidence="1 2" key="1">
    <citation type="submission" date="2024-01" db="EMBL/GenBank/DDBJ databases">
        <authorList>
            <person name="Waweru B."/>
        </authorList>
    </citation>
    <scope>NUCLEOTIDE SEQUENCE [LARGE SCALE GENOMIC DNA]</scope>
</reference>